<organism evidence="14 15">
    <name type="scientific">Vanilla planifolia</name>
    <name type="common">Vanilla</name>
    <dbReference type="NCBI Taxonomy" id="51239"/>
    <lineage>
        <taxon>Eukaryota</taxon>
        <taxon>Viridiplantae</taxon>
        <taxon>Streptophyta</taxon>
        <taxon>Embryophyta</taxon>
        <taxon>Tracheophyta</taxon>
        <taxon>Spermatophyta</taxon>
        <taxon>Magnoliopsida</taxon>
        <taxon>Liliopsida</taxon>
        <taxon>Asparagales</taxon>
        <taxon>Orchidaceae</taxon>
        <taxon>Vanilloideae</taxon>
        <taxon>Vanilleae</taxon>
        <taxon>Vanilla</taxon>
    </lineage>
</organism>
<dbReference type="InterPro" id="IPR048383">
    <property type="entry name" value="TPPII_Ig-like-1"/>
</dbReference>
<dbReference type="InterPro" id="IPR046940">
    <property type="entry name" value="TPPII_Ig-like_sf"/>
</dbReference>
<evidence type="ECO:0000256" key="8">
    <source>
        <dbReference type="PROSITE-ProRule" id="PRU01240"/>
    </source>
</evidence>
<dbReference type="GO" id="GO:0004252">
    <property type="term" value="F:serine-type endopeptidase activity"/>
    <property type="evidence" value="ECO:0007669"/>
    <property type="project" value="InterPro"/>
</dbReference>
<sequence>MLPSSSEFLPAEERTCTKNNSMASLRLNEASFIASLMPKKEIGADRFIESHPTYDGRGVIIAIFGNPRRRRNGFDTFISCTGSGDVDTSKVVKVDADGYIAGASGARLLINPSWRNPSQEWHIGCKLVYELFTEELMSRIKKERKKRWHEKNQEAISNAIEHLNDFDKKNPIIEDLELQRIREDLQNKLDFLKSQEKVYDDKGPIIDIVVWNDGEHWRVAIDSQSFEDGSQLGKLADFCPLTNYRTERKYGIFSKLDACSFVTNIYDEGNIVSIVTDCSPHGTHVAGIAAAFHPEEPLLNGVAPGAQLISCKIGDTRIDSKATGTGLTRALIAAVQHKCDLINMSYGGPTLLPDYGRFINLVNEVVGKHRLLFIASAGNNGPALSTVGAPGGTSSNIIGVGAYVSPEMAVGAHSVVYPLPEGMEYTWSSRGPTADGDLGVCISAPGGAVAPVPTWTLQSRMLKGGTSMASPSACGGVALIVSAMKAEGIVISPYTIRKALENTAMPISDVPIEKLTMGQGVMQVDRAYEYIRQSKSVPSVCYKVFIRPSGKSSPISRGIYLRGGCACQEVSEWTIKVIPIFHEDASYLEEVVPFEEFMQLQSTEKMVAQAPEYLLLTNNGRSFNIVVDPTNLSNGLHYYEVYGVDFKAPWRGSLFRVPITIVKPISPVGQPPLVSFLDVAFLPGHIERRFIDVPVGATWAEAMIRTSNFDTTRKFFIDAVQVCPLKRPIRWETVVTFQSPSLECFMLPVEGGLTMELTIAQVWFSGIGSQESTHVYFEIVFHGINISRDIVVFDGSEASIRLEAKTLLASEDLVPSATLTKIKTPYRPMDSNLTMLSSCRDRLPSGKRIVALTLIYKLKLDEGAEVKPCVPLLNERIYDTIHESQFYSILDSNKRIYAVGDAYPMYVKLPKGVYSIQLHIRSMIF</sequence>
<dbReference type="InterPro" id="IPR015500">
    <property type="entry name" value="Peptidase_S8_subtilisin-rel"/>
</dbReference>
<dbReference type="InterPro" id="IPR050131">
    <property type="entry name" value="Peptidase_S8_subtilisin-like"/>
</dbReference>
<dbReference type="GO" id="GO:0005829">
    <property type="term" value="C:cytosol"/>
    <property type="evidence" value="ECO:0007669"/>
    <property type="project" value="TreeGrafter"/>
</dbReference>
<evidence type="ECO:0000256" key="5">
    <source>
        <dbReference type="ARBA" id="ARBA00022670"/>
    </source>
</evidence>
<dbReference type="Pfam" id="PF21223">
    <property type="entry name" value="TPPII_Ig-like-1"/>
    <property type="match status" value="1"/>
</dbReference>
<comment type="caution">
    <text evidence="8">Lacks conserved residue(s) required for the propagation of feature annotation.</text>
</comment>
<evidence type="ECO:0000256" key="1">
    <source>
        <dbReference type="ARBA" id="ARBA00001910"/>
    </source>
</evidence>
<evidence type="ECO:0000256" key="6">
    <source>
        <dbReference type="ARBA" id="ARBA00022801"/>
    </source>
</evidence>
<evidence type="ECO:0000259" key="10">
    <source>
        <dbReference type="Pfam" id="PF00082"/>
    </source>
</evidence>
<dbReference type="PANTHER" id="PTHR43806:SF14">
    <property type="entry name" value="TRIPEPTIDYL-PEPTIDASE 2"/>
    <property type="match status" value="1"/>
</dbReference>
<dbReference type="PROSITE" id="PS51892">
    <property type="entry name" value="SUBTILASE"/>
    <property type="match status" value="1"/>
</dbReference>
<evidence type="ECO:0000256" key="3">
    <source>
        <dbReference type="ARBA" id="ARBA00012462"/>
    </source>
</evidence>
<gene>
    <name evidence="14" type="ORF">HPP92_011067</name>
</gene>
<keyword evidence="6" id="KW-0378">Hydrolase</keyword>
<dbReference type="PROSITE" id="PS00138">
    <property type="entry name" value="SUBTILASE_SER"/>
    <property type="match status" value="1"/>
</dbReference>
<dbReference type="EC" id="3.4.14.10" evidence="3"/>
<dbReference type="InterPro" id="IPR036852">
    <property type="entry name" value="Peptidase_S8/S53_dom_sf"/>
</dbReference>
<feature type="domain" description="Tripeptidyl-peptidase II first Ig-like" evidence="12">
    <location>
        <begin position="556"/>
        <end position="662"/>
    </location>
</feature>
<dbReference type="InterPro" id="IPR048384">
    <property type="entry name" value="TPPII_GBD"/>
</dbReference>
<evidence type="ECO:0000256" key="9">
    <source>
        <dbReference type="SAM" id="Coils"/>
    </source>
</evidence>
<keyword evidence="5" id="KW-0645">Protease</keyword>
<evidence type="ECO:0000256" key="2">
    <source>
        <dbReference type="ARBA" id="ARBA00011073"/>
    </source>
</evidence>
<dbReference type="GO" id="GO:0008240">
    <property type="term" value="F:tripeptidyl-peptidase activity"/>
    <property type="evidence" value="ECO:0007669"/>
    <property type="project" value="UniProtKB-EC"/>
</dbReference>
<dbReference type="Pfam" id="PF12580">
    <property type="entry name" value="TPPII"/>
    <property type="match status" value="1"/>
</dbReference>
<evidence type="ECO:0000313" key="14">
    <source>
        <dbReference type="EMBL" id="KAG0482983.1"/>
    </source>
</evidence>
<dbReference type="InterPro" id="IPR000209">
    <property type="entry name" value="Peptidase_S8/S53_dom"/>
</dbReference>
<dbReference type="Pfam" id="PF00082">
    <property type="entry name" value="Peptidase_S8"/>
    <property type="match status" value="1"/>
</dbReference>
<dbReference type="Proteomes" id="UP000639772">
    <property type="component" value="Unassembled WGS sequence"/>
</dbReference>
<accession>A0A835R3K3</accession>
<dbReference type="InterPro" id="IPR022398">
    <property type="entry name" value="Peptidase_S8_His-AS"/>
</dbReference>
<dbReference type="PANTHER" id="PTHR43806">
    <property type="entry name" value="PEPTIDASE S8"/>
    <property type="match status" value="1"/>
</dbReference>
<dbReference type="PRINTS" id="PR00723">
    <property type="entry name" value="SUBTILISIN"/>
</dbReference>
<keyword evidence="7" id="KW-0720">Serine protease</keyword>
<dbReference type="PROSITE" id="PS00137">
    <property type="entry name" value="SUBTILASE_HIS"/>
    <property type="match status" value="1"/>
</dbReference>
<dbReference type="Gene3D" id="2.60.40.3170">
    <property type="match status" value="1"/>
</dbReference>
<dbReference type="Gene3D" id="3.40.50.200">
    <property type="entry name" value="Peptidase S8/S53 domain"/>
    <property type="match status" value="1"/>
</dbReference>
<evidence type="ECO:0000259" key="12">
    <source>
        <dbReference type="Pfam" id="PF21223"/>
    </source>
</evidence>
<dbReference type="Gene3D" id="2.20.25.690">
    <property type="match status" value="1"/>
</dbReference>
<dbReference type="Pfam" id="PF21316">
    <property type="entry name" value="TPPII_GBD"/>
    <property type="match status" value="1"/>
</dbReference>
<comment type="similarity">
    <text evidence="2 8">Belongs to the peptidase S8 family.</text>
</comment>
<dbReference type="SUPFAM" id="SSF52743">
    <property type="entry name" value="Subtilisin-like"/>
    <property type="match status" value="1"/>
</dbReference>
<name>A0A835R3K3_VANPL</name>
<dbReference type="GO" id="GO:0004177">
    <property type="term" value="F:aminopeptidase activity"/>
    <property type="evidence" value="ECO:0007669"/>
    <property type="project" value="UniProtKB-KW"/>
</dbReference>
<dbReference type="GO" id="GO:0006508">
    <property type="term" value="P:proteolysis"/>
    <property type="evidence" value="ECO:0007669"/>
    <property type="project" value="UniProtKB-KW"/>
</dbReference>
<evidence type="ECO:0000313" key="15">
    <source>
        <dbReference type="Proteomes" id="UP000639772"/>
    </source>
</evidence>
<feature type="coiled-coil region" evidence="9">
    <location>
        <begin position="175"/>
        <end position="202"/>
    </location>
</feature>
<protein>
    <recommendedName>
        <fullName evidence="3">tripeptidyl-peptidase II</fullName>
        <ecNumber evidence="3">3.4.14.10</ecNumber>
    </recommendedName>
</protein>
<reference evidence="14 15" key="1">
    <citation type="journal article" date="2020" name="Nat. Food">
        <title>A phased Vanilla planifolia genome enables genetic improvement of flavour and production.</title>
        <authorList>
            <person name="Hasing T."/>
            <person name="Tang H."/>
            <person name="Brym M."/>
            <person name="Khazi F."/>
            <person name="Huang T."/>
            <person name="Chambers A.H."/>
        </authorList>
    </citation>
    <scope>NUCLEOTIDE SEQUENCE [LARGE SCALE GENOMIC DNA]</scope>
    <source>
        <tissue evidence="14">Leaf</tissue>
    </source>
</reference>
<dbReference type="AlphaFoldDB" id="A0A835R3K3"/>
<feature type="domain" description="Tripeptidyl peptidase II second Ig-like" evidence="11">
    <location>
        <begin position="808"/>
        <end position="922"/>
    </location>
</feature>
<evidence type="ECO:0000259" key="11">
    <source>
        <dbReference type="Pfam" id="PF12580"/>
    </source>
</evidence>
<proteinExistence type="inferred from homology"/>
<dbReference type="FunFam" id="3.40.50.200:FF:000013">
    <property type="entry name" value="Tripeptidyl-peptidase 2 homolog"/>
    <property type="match status" value="1"/>
</dbReference>
<comment type="catalytic activity">
    <reaction evidence="1">
        <text>Release of an N-terminal tripeptide from a polypeptide.</text>
        <dbReference type="EC" id="3.4.14.10"/>
    </reaction>
</comment>
<dbReference type="InterPro" id="IPR022229">
    <property type="entry name" value="TPPII_Ig-like-2"/>
</dbReference>
<comment type="caution">
    <text evidence="14">The sequence shown here is derived from an EMBL/GenBank/DDBJ whole genome shotgun (WGS) entry which is preliminary data.</text>
</comment>
<dbReference type="EMBL" id="JADCNM010000005">
    <property type="protein sequence ID" value="KAG0482983.1"/>
    <property type="molecule type" value="Genomic_DNA"/>
</dbReference>
<keyword evidence="4" id="KW-0031">Aminopeptidase</keyword>
<dbReference type="OrthoDB" id="10256524at2759"/>
<dbReference type="InterPro" id="IPR023828">
    <property type="entry name" value="Peptidase_S8_Ser-AS"/>
</dbReference>
<dbReference type="FunFam" id="2.20.25.690:FF:000001">
    <property type="entry name" value="Tripeptidyl-peptidase 2"/>
    <property type="match status" value="1"/>
</dbReference>
<evidence type="ECO:0000256" key="7">
    <source>
        <dbReference type="ARBA" id="ARBA00022825"/>
    </source>
</evidence>
<feature type="domain" description="Peptidase S8/S53" evidence="10">
    <location>
        <begin position="257"/>
        <end position="508"/>
    </location>
</feature>
<feature type="domain" description="Tripeptidyl-peptidase II galactose-binding" evidence="13">
    <location>
        <begin position="681"/>
        <end position="764"/>
    </location>
</feature>
<evidence type="ECO:0000259" key="13">
    <source>
        <dbReference type="Pfam" id="PF21316"/>
    </source>
</evidence>
<evidence type="ECO:0000256" key="4">
    <source>
        <dbReference type="ARBA" id="ARBA00022438"/>
    </source>
</evidence>
<keyword evidence="9" id="KW-0175">Coiled coil</keyword>